<keyword evidence="4" id="KW-1185">Reference proteome</keyword>
<evidence type="ECO:0000313" key="4">
    <source>
        <dbReference type="Proteomes" id="UP000443070"/>
    </source>
</evidence>
<protein>
    <submittedName>
        <fullName evidence="2">Oxidoreductase</fullName>
    </submittedName>
</protein>
<dbReference type="EMBL" id="WNBW01000008">
    <property type="protein sequence ID" value="MTU04582.1"/>
    <property type="molecule type" value="Genomic_DNA"/>
</dbReference>
<dbReference type="GO" id="GO:0016491">
    <property type="term" value="F:oxidoreductase activity"/>
    <property type="evidence" value="ECO:0007669"/>
    <property type="project" value="InterPro"/>
</dbReference>
<dbReference type="AlphaFoldDB" id="A0A7X2XEY1"/>
<dbReference type="CDD" id="cd00316">
    <property type="entry name" value="Oxidoreductase_nitrogenase"/>
    <property type="match status" value="1"/>
</dbReference>
<dbReference type="Gene3D" id="3.40.50.1980">
    <property type="entry name" value="Nitrogenase molybdenum iron protein domain"/>
    <property type="match status" value="3"/>
</dbReference>
<dbReference type="EMBL" id="WNBM01000001">
    <property type="protein sequence ID" value="MTT75455.1"/>
    <property type="molecule type" value="Genomic_DNA"/>
</dbReference>
<gene>
    <name evidence="2" type="ORF">GMD11_04100</name>
    <name evidence="3" type="ORF">GMD18_09245</name>
</gene>
<dbReference type="OrthoDB" id="9767044at2"/>
<dbReference type="InterPro" id="IPR000510">
    <property type="entry name" value="Nase/OxRdtase_comp1"/>
</dbReference>
<dbReference type="PANTHER" id="PTHR33712:SF7">
    <property type="entry name" value="LIGHT-INDEPENDENT PROTOCHLOROPHYLLIDE REDUCTASE SUBUNIT B"/>
    <property type="match status" value="1"/>
</dbReference>
<dbReference type="InterPro" id="IPR050152">
    <property type="entry name" value="ChlB/BchB/BchZ"/>
</dbReference>
<name>A0A7X2XEY1_9FIRM</name>
<evidence type="ECO:0000259" key="1">
    <source>
        <dbReference type="Pfam" id="PF00148"/>
    </source>
</evidence>
<dbReference type="RefSeq" id="WP_155164183.1">
    <property type="nucleotide sequence ID" value="NZ_CAUDCT010000005.1"/>
</dbReference>
<feature type="domain" description="Nitrogenase/oxidoreductase component 1" evidence="1">
    <location>
        <begin position="17"/>
        <end position="418"/>
    </location>
</feature>
<proteinExistence type="predicted"/>
<dbReference type="Proteomes" id="UP000484547">
    <property type="component" value="Unassembled WGS sequence"/>
</dbReference>
<accession>A0A7X2XEY1</accession>
<dbReference type="SUPFAM" id="SSF53807">
    <property type="entry name" value="Helical backbone' metal receptor"/>
    <property type="match status" value="1"/>
</dbReference>
<dbReference type="Proteomes" id="UP000443070">
    <property type="component" value="Unassembled WGS sequence"/>
</dbReference>
<dbReference type="PANTHER" id="PTHR33712">
    <property type="entry name" value="LIGHT-INDEPENDENT PROTOCHLOROPHYLLIDE REDUCTASE SUBUNIT B"/>
    <property type="match status" value="1"/>
</dbReference>
<evidence type="ECO:0000313" key="2">
    <source>
        <dbReference type="EMBL" id="MTT75455.1"/>
    </source>
</evidence>
<comment type="caution">
    <text evidence="2">The sequence shown here is derived from an EMBL/GenBank/DDBJ whole genome shotgun (WGS) entry which is preliminary data.</text>
</comment>
<evidence type="ECO:0000313" key="3">
    <source>
        <dbReference type="EMBL" id="MTU04582.1"/>
    </source>
</evidence>
<evidence type="ECO:0000313" key="5">
    <source>
        <dbReference type="Proteomes" id="UP000484547"/>
    </source>
</evidence>
<organism evidence="2 5">
    <name type="scientific">Phascolarctobacterium faecium</name>
    <dbReference type="NCBI Taxonomy" id="33025"/>
    <lineage>
        <taxon>Bacteria</taxon>
        <taxon>Bacillati</taxon>
        <taxon>Bacillota</taxon>
        <taxon>Negativicutes</taxon>
        <taxon>Acidaminococcales</taxon>
        <taxon>Acidaminococcaceae</taxon>
        <taxon>Phascolarctobacterium</taxon>
    </lineage>
</organism>
<sequence length="427" mass="47095">MSETAEWGNVCSRVDTCALTGAAAFFTGIKGAEVLVNGPLWCYFYALRHLEKSNSRLGERFHGSQPDNNAVVYGTEECLTDALDYIRENRAPSILLIENSCSVSLIGDDIEGIAAKAKLPFSVIGMDSGGLSGGFAEGYSKASIRLWQYLDLPDIKIKCRLGVNLLGATTAYFNGRNDLEEIKRILETANYRVIAVPGAGSELETLQKIPAAQLNIVINEELGLETAKYLKERYGTPYVVAGIPYGLKGTLRWLEKIAEVLPSDLESVREECVKTQEELLAAVNEARCTWGELWFDKIIVAAPGTTAFCIAQTLREEWADTEKLTVICQNTLKDLRGPVETDEILLAEKDSKKIEQILQQADNTLILGSSSESSVLLREGKKFWCCNIAYPVQDEVLLATAPFAGIRGAGHMLQRLWNLKIKTQLPY</sequence>
<reference evidence="4 5" key="1">
    <citation type="journal article" date="2019" name="Nat. Med.">
        <title>A library of human gut bacterial isolates paired with longitudinal multiomics data enables mechanistic microbiome research.</title>
        <authorList>
            <person name="Poyet M."/>
            <person name="Groussin M."/>
            <person name="Gibbons S.M."/>
            <person name="Avila-Pacheco J."/>
            <person name="Jiang X."/>
            <person name="Kearney S.M."/>
            <person name="Perrotta A.R."/>
            <person name="Berdy B."/>
            <person name="Zhao S."/>
            <person name="Lieberman T.D."/>
            <person name="Swanson P.K."/>
            <person name="Smith M."/>
            <person name="Roesemann S."/>
            <person name="Alexander J.E."/>
            <person name="Rich S.A."/>
            <person name="Livny J."/>
            <person name="Vlamakis H."/>
            <person name="Clish C."/>
            <person name="Bullock K."/>
            <person name="Deik A."/>
            <person name="Scott J."/>
            <person name="Pierce K.A."/>
            <person name="Xavier R.J."/>
            <person name="Alm E.J."/>
        </authorList>
    </citation>
    <scope>NUCLEOTIDE SEQUENCE [LARGE SCALE GENOMIC DNA]</scope>
    <source>
        <strain evidence="2 5">BIOML-A13</strain>
        <strain evidence="3 4">BIOML-A3</strain>
    </source>
</reference>
<dbReference type="Pfam" id="PF00148">
    <property type="entry name" value="Oxidored_nitro"/>
    <property type="match status" value="1"/>
</dbReference>